<proteinExistence type="predicted"/>
<organism evidence="1 2">
    <name type="scientific">Araneus ventricosus</name>
    <name type="common">Orbweaver spider</name>
    <name type="synonym">Epeira ventricosa</name>
    <dbReference type="NCBI Taxonomy" id="182803"/>
    <lineage>
        <taxon>Eukaryota</taxon>
        <taxon>Metazoa</taxon>
        <taxon>Ecdysozoa</taxon>
        <taxon>Arthropoda</taxon>
        <taxon>Chelicerata</taxon>
        <taxon>Arachnida</taxon>
        <taxon>Araneae</taxon>
        <taxon>Araneomorphae</taxon>
        <taxon>Entelegynae</taxon>
        <taxon>Araneoidea</taxon>
        <taxon>Araneidae</taxon>
        <taxon>Araneus</taxon>
    </lineage>
</organism>
<dbReference type="EMBL" id="BGPR01000295">
    <property type="protein sequence ID" value="GBM11110.1"/>
    <property type="molecule type" value="Genomic_DNA"/>
</dbReference>
<dbReference type="GO" id="GO:0003676">
    <property type="term" value="F:nucleic acid binding"/>
    <property type="evidence" value="ECO:0007669"/>
    <property type="project" value="InterPro"/>
</dbReference>
<gene>
    <name evidence="1" type="ORF">AVEN_242992_1</name>
</gene>
<comment type="caution">
    <text evidence="1">The sequence shown here is derived from an EMBL/GenBank/DDBJ whole genome shotgun (WGS) entry which is preliminary data.</text>
</comment>
<dbReference type="Proteomes" id="UP000499080">
    <property type="component" value="Unassembled WGS sequence"/>
</dbReference>
<reference evidence="1 2" key="1">
    <citation type="journal article" date="2019" name="Sci. Rep.">
        <title>Orb-weaving spider Araneus ventricosus genome elucidates the spidroin gene catalogue.</title>
        <authorList>
            <person name="Kono N."/>
            <person name="Nakamura H."/>
            <person name="Ohtoshi R."/>
            <person name="Moran D.A.P."/>
            <person name="Shinohara A."/>
            <person name="Yoshida Y."/>
            <person name="Fujiwara M."/>
            <person name="Mori M."/>
            <person name="Tomita M."/>
            <person name="Arakawa K."/>
        </authorList>
    </citation>
    <scope>NUCLEOTIDE SEQUENCE [LARGE SCALE GENOMIC DNA]</scope>
</reference>
<evidence type="ECO:0000313" key="1">
    <source>
        <dbReference type="EMBL" id="GBM11110.1"/>
    </source>
</evidence>
<dbReference type="OrthoDB" id="2416077at2759"/>
<evidence type="ECO:0000313" key="2">
    <source>
        <dbReference type="Proteomes" id="UP000499080"/>
    </source>
</evidence>
<dbReference type="Gene3D" id="3.30.420.10">
    <property type="entry name" value="Ribonuclease H-like superfamily/Ribonuclease H"/>
    <property type="match status" value="1"/>
</dbReference>
<keyword evidence="2" id="KW-1185">Reference proteome</keyword>
<dbReference type="AlphaFoldDB" id="A0A4Y2D310"/>
<accession>A0A4Y2D310</accession>
<evidence type="ECO:0008006" key="3">
    <source>
        <dbReference type="Google" id="ProtNLM"/>
    </source>
</evidence>
<protein>
    <recommendedName>
        <fullName evidence="3">Tc1-like transposase DDE domain-containing protein</fullName>
    </recommendedName>
</protein>
<name>A0A4Y2D310_ARAVE</name>
<dbReference type="InterPro" id="IPR036397">
    <property type="entry name" value="RNaseH_sf"/>
</dbReference>
<sequence length="102" mass="11822">MSSSGTENLELIDSKVNKYGYLDILKRNTRQSAQKMGILANFKLYQDNDPKHTSHICRVWDINHCPMVIKTPAQRPDLNPIEHLWDNIQQRLQESNITSKTS</sequence>